<dbReference type="InterPro" id="IPR050988">
    <property type="entry name" value="Mannitol_DH/Oxidoreductase"/>
</dbReference>
<evidence type="ECO:0000313" key="10">
    <source>
        <dbReference type="Proteomes" id="UP000093501"/>
    </source>
</evidence>
<dbReference type="PANTHER" id="PTHR43362">
    <property type="entry name" value="MANNITOL DEHYDROGENASE DSF1-RELATED"/>
    <property type="match status" value="1"/>
</dbReference>
<dbReference type="Gene3D" id="3.40.50.720">
    <property type="entry name" value="NAD(P)-binding Rossmann-like Domain"/>
    <property type="match status" value="1"/>
</dbReference>
<proteinExistence type="inferred from homology"/>
<comment type="catalytic activity">
    <reaction evidence="6">
        <text>D-mannitol 1-phosphate + NAD(+) = beta-D-fructose 6-phosphate + NADH + H(+)</text>
        <dbReference type="Rhea" id="RHEA:19661"/>
        <dbReference type="ChEBI" id="CHEBI:15378"/>
        <dbReference type="ChEBI" id="CHEBI:57540"/>
        <dbReference type="ChEBI" id="CHEBI:57634"/>
        <dbReference type="ChEBI" id="CHEBI:57945"/>
        <dbReference type="ChEBI" id="CHEBI:61381"/>
        <dbReference type="EC" id="1.1.1.17"/>
    </reaction>
</comment>
<dbReference type="InterPro" id="IPR013118">
    <property type="entry name" value="Mannitol_DH_C"/>
</dbReference>
<dbReference type="EC" id="1.1.1.17" evidence="2"/>
<evidence type="ECO:0000256" key="3">
    <source>
        <dbReference type="ARBA" id="ARBA00016219"/>
    </source>
</evidence>
<accession>A0A1C0ALX6</accession>
<dbReference type="SUPFAM" id="SSF51735">
    <property type="entry name" value="NAD(P)-binding Rossmann-fold domains"/>
    <property type="match status" value="1"/>
</dbReference>
<feature type="domain" description="Mannitol dehydrogenase N-terminal" evidence="7">
    <location>
        <begin position="27"/>
        <end position="275"/>
    </location>
</feature>
<gene>
    <name evidence="9" type="ORF">BCR15_03995</name>
</gene>
<dbReference type="Pfam" id="PF08125">
    <property type="entry name" value="Mannitol_dh_C"/>
    <property type="match status" value="1"/>
</dbReference>
<evidence type="ECO:0000259" key="8">
    <source>
        <dbReference type="Pfam" id="PF08125"/>
    </source>
</evidence>
<evidence type="ECO:0000256" key="5">
    <source>
        <dbReference type="ARBA" id="ARBA00023027"/>
    </source>
</evidence>
<keyword evidence="10" id="KW-1185">Reference proteome</keyword>
<dbReference type="InterPro" id="IPR008927">
    <property type="entry name" value="6-PGluconate_DH-like_C_sf"/>
</dbReference>
<dbReference type="PROSITE" id="PS00974">
    <property type="entry name" value="MANNITOL_DHGENASE"/>
    <property type="match status" value="1"/>
</dbReference>
<comment type="caution">
    <text evidence="9">The sequence shown here is derived from an EMBL/GenBank/DDBJ whole genome shotgun (WGS) entry which is preliminary data.</text>
</comment>
<sequence>MTQLSQANLSRLQIEVPEYDRSTVRPAVVHFGVGGFHRAHQAIYLDAILSSGDLGWGIVGVGVMPADRAARDAAHAQDCLYTLVTTDPQGEQTAKVVGSIVDYLYAPDDPTKVVEVLASPSTLIVSLTITEGGYGVNDVTGRFEPSDELTLSDLASTEIPRSVLGLLTEGLRLRRERGIAPFTVVSCDNIQGNGHVARTALTTFAREKSADLADWIAAEVSFPCSMVDRITPVTTDETRQSLFNSYQVEDRWPVRSESYLQWVLEDNFPLGRPDLAAVGVQLVEDVEPYELMKLRLLNASHQAMSYLGILAGYNWVHDVCRDPDFVAFLSRYMHTEAIPTLRPVPGVDLDAYCNQLLARFGSEAVRDTLARQVVDASERLPKFLLPVLREQLDTGGAIDCCTLVLASWSLYLEAHTDADAPELVDRRKDDLLQAVLQESTNPGALLDFAPVFGELGTNERLRSNYVALRAQLLSQGARALLSTWAGSANQTR</sequence>
<dbReference type="Proteomes" id="UP000093501">
    <property type="component" value="Unassembled WGS sequence"/>
</dbReference>
<dbReference type="GO" id="GO:0046029">
    <property type="term" value="F:mannitol dehydrogenase activity"/>
    <property type="evidence" value="ECO:0007669"/>
    <property type="project" value="TreeGrafter"/>
</dbReference>
<evidence type="ECO:0000256" key="2">
    <source>
        <dbReference type="ARBA" id="ARBA00012939"/>
    </source>
</evidence>
<protein>
    <recommendedName>
        <fullName evidence="3">Mannitol-1-phosphate 5-dehydrogenase</fullName>
        <ecNumber evidence="2">1.1.1.17</ecNumber>
    </recommendedName>
</protein>
<dbReference type="GO" id="GO:0019594">
    <property type="term" value="P:mannitol metabolic process"/>
    <property type="evidence" value="ECO:0007669"/>
    <property type="project" value="InterPro"/>
</dbReference>
<feature type="domain" description="Mannitol dehydrogenase C-terminal" evidence="8">
    <location>
        <begin position="285"/>
        <end position="464"/>
    </location>
</feature>
<dbReference type="RefSeq" id="WP_068751565.1">
    <property type="nucleotide sequence ID" value="NZ_LR214441.1"/>
</dbReference>
<dbReference type="SUPFAM" id="SSF48179">
    <property type="entry name" value="6-phosphogluconate dehydrogenase C-terminal domain-like"/>
    <property type="match status" value="1"/>
</dbReference>
<evidence type="ECO:0000259" key="7">
    <source>
        <dbReference type="Pfam" id="PF01232"/>
    </source>
</evidence>
<dbReference type="PANTHER" id="PTHR43362:SF1">
    <property type="entry name" value="MANNITOL DEHYDROGENASE 2-RELATED"/>
    <property type="match status" value="1"/>
</dbReference>
<dbReference type="GO" id="GO:0008926">
    <property type="term" value="F:mannitol-1-phosphate 5-dehydrogenase activity"/>
    <property type="evidence" value="ECO:0007669"/>
    <property type="project" value="UniProtKB-EC"/>
</dbReference>
<name>A0A1C0ALX6_9ACTN</name>
<evidence type="ECO:0000256" key="6">
    <source>
        <dbReference type="ARBA" id="ARBA00048615"/>
    </source>
</evidence>
<comment type="similarity">
    <text evidence="1">Belongs to the mannitol dehydrogenase family.</text>
</comment>
<dbReference type="InterPro" id="IPR013328">
    <property type="entry name" value="6PGD_dom2"/>
</dbReference>
<dbReference type="EMBL" id="MBQD01000021">
    <property type="protein sequence ID" value="OCL33807.1"/>
    <property type="molecule type" value="Genomic_DNA"/>
</dbReference>
<dbReference type="PRINTS" id="PR00084">
    <property type="entry name" value="MTLDHDRGNASE"/>
</dbReference>
<dbReference type="InterPro" id="IPR023027">
    <property type="entry name" value="Mannitol_DH_CS"/>
</dbReference>
<evidence type="ECO:0000256" key="1">
    <source>
        <dbReference type="ARBA" id="ARBA00006541"/>
    </source>
</evidence>
<dbReference type="InterPro" id="IPR000669">
    <property type="entry name" value="Mannitol_DH"/>
</dbReference>
<dbReference type="AlphaFoldDB" id="A0A1C0ALX6"/>
<evidence type="ECO:0000256" key="4">
    <source>
        <dbReference type="ARBA" id="ARBA00023002"/>
    </source>
</evidence>
<dbReference type="InterPro" id="IPR013131">
    <property type="entry name" value="Mannitol_DH_N"/>
</dbReference>
<dbReference type="Gene3D" id="1.10.1040.10">
    <property type="entry name" value="N-(1-d-carboxylethyl)-l-norvaline Dehydrogenase, domain 2"/>
    <property type="match status" value="1"/>
</dbReference>
<dbReference type="InterPro" id="IPR036291">
    <property type="entry name" value="NAD(P)-bd_dom_sf"/>
</dbReference>
<evidence type="ECO:0000313" key="9">
    <source>
        <dbReference type="EMBL" id="OCL33807.1"/>
    </source>
</evidence>
<dbReference type="Pfam" id="PF01232">
    <property type="entry name" value="Mannitol_dh"/>
    <property type="match status" value="1"/>
</dbReference>
<reference evidence="10" key="1">
    <citation type="submission" date="2016-07" db="EMBL/GenBank/DDBJ databases">
        <authorList>
            <person name="Florea S."/>
            <person name="Webb J.S."/>
            <person name="Jaromczyk J."/>
            <person name="Schardl C.L."/>
        </authorList>
    </citation>
    <scope>NUCLEOTIDE SEQUENCE [LARGE SCALE GENOMIC DNA]</scope>
    <source>
        <strain evidence="10">IPBSL-7</strain>
    </source>
</reference>
<organism evidence="9 10">
    <name type="scientific">Tessaracoccus lapidicaptus</name>
    <dbReference type="NCBI Taxonomy" id="1427523"/>
    <lineage>
        <taxon>Bacteria</taxon>
        <taxon>Bacillati</taxon>
        <taxon>Actinomycetota</taxon>
        <taxon>Actinomycetes</taxon>
        <taxon>Propionibacteriales</taxon>
        <taxon>Propionibacteriaceae</taxon>
        <taxon>Tessaracoccus</taxon>
    </lineage>
</organism>
<keyword evidence="5" id="KW-0520">NAD</keyword>
<keyword evidence="4" id="KW-0560">Oxidoreductase</keyword>